<dbReference type="GO" id="GO:0046872">
    <property type="term" value="F:metal ion binding"/>
    <property type="evidence" value="ECO:0007669"/>
    <property type="project" value="UniProtKB-KW"/>
</dbReference>
<dbReference type="OrthoDB" id="515692at2759"/>
<dbReference type="GO" id="GO:0016787">
    <property type="term" value="F:hydrolase activity"/>
    <property type="evidence" value="ECO:0007669"/>
    <property type="project" value="UniProtKB-KW"/>
</dbReference>
<keyword evidence="7" id="KW-1185">Reference proteome</keyword>
<evidence type="ECO:0000259" key="5">
    <source>
        <dbReference type="Pfam" id="PF00753"/>
    </source>
</evidence>
<dbReference type="InterPro" id="IPR051453">
    <property type="entry name" value="MBL_Glyoxalase_II"/>
</dbReference>
<dbReference type="PANTHER" id="PTHR46233">
    <property type="entry name" value="HYDROXYACYLGLUTATHIONE HYDROLASE GLOC"/>
    <property type="match status" value="1"/>
</dbReference>
<dbReference type="Gene3D" id="3.60.15.10">
    <property type="entry name" value="Ribonuclease Z/Hydroxyacylglutathione hydrolase-like"/>
    <property type="match status" value="1"/>
</dbReference>
<name>A0A137PC51_CONC2</name>
<dbReference type="InterPro" id="IPR001279">
    <property type="entry name" value="Metallo-B-lactamas"/>
</dbReference>
<organism evidence="6 7">
    <name type="scientific">Conidiobolus coronatus (strain ATCC 28846 / CBS 209.66 / NRRL 28638)</name>
    <name type="common">Delacroixia coronata</name>
    <dbReference type="NCBI Taxonomy" id="796925"/>
    <lineage>
        <taxon>Eukaryota</taxon>
        <taxon>Fungi</taxon>
        <taxon>Fungi incertae sedis</taxon>
        <taxon>Zoopagomycota</taxon>
        <taxon>Entomophthoromycotina</taxon>
        <taxon>Entomophthoromycetes</taxon>
        <taxon>Entomophthorales</taxon>
        <taxon>Ancylistaceae</taxon>
        <taxon>Conidiobolus</taxon>
    </lineage>
</organism>
<dbReference type="EMBL" id="KQ964450">
    <property type="protein sequence ID" value="KXN72584.1"/>
    <property type="molecule type" value="Genomic_DNA"/>
</dbReference>
<reference evidence="6 7" key="1">
    <citation type="journal article" date="2015" name="Genome Biol. Evol.">
        <title>Phylogenomic analyses indicate that early fungi evolved digesting cell walls of algal ancestors of land plants.</title>
        <authorList>
            <person name="Chang Y."/>
            <person name="Wang S."/>
            <person name="Sekimoto S."/>
            <person name="Aerts A.L."/>
            <person name="Choi C."/>
            <person name="Clum A."/>
            <person name="LaButti K.M."/>
            <person name="Lindquist E.A."/>
            <person name="Yee Ngan C."/>
            <person name="Ohm R.A."/>
            <person name="Salamov A.A."/>
            <person name="Grigoriev I.V."/>
            <person name="Spatafora J.W."/>
            <person name="Berbee M.L."/>
        </authorList>
    </citation>
    <scope>NUCLEOTIDE SEQUENCE [LARGE SCALE GENOMIC DNA]</scope>
    <source>
        <strain evidence="6 7">NRRL 28638</strain>
    </source>
</reference>
<evidence type="ECO:0000256" key="2">
    <source>
        <dbReference type="ARBA" id="ARBA00022723"/>
    </source>
</evidence>
<sequence length="169" mass="18974">MLKKYPHIKAYIHVNDIPYLKESNPNISNDQIYPSTDDLELTLGTRTHLKFIHTPGHSSGSQCVLVNSKRLISGDTLFIGNCGRLDLPGADPRQMYNTLQKLRDLPDFVVVLPGHNYGGDWTTINQEKEIGVLKEQTYEEWIKKKHAALAASEHHSSATTSFDSGVHHV</sequence>
<dbReference type="InterPro" id="IPR036866">
    <property type="entry name" value="RibonucZ/Hydroxyglut_hydro"/>
</dbReference>
<comment type="cofactor">
    <cofactor evidence="1">
        <name>Zn(2+)</name>
        <dbReference type="ChEBI" id="CHEBI:29105"/>
    </cofactor>
</comment>
<dbReference type="AlphaFoldDB" id="A0A137PC51"/>
<dbReference type="Pfam" id="PF00753">
    <property type="entry name" value="Lactamase_B"/>
    <property type="match status" value="1"/>
</dbReference>
<dbReference type="SUPFAM" id="SSF56281">
    <property type="entry name" value="Metallo-hydrolase/oxidoreductase"/>
    <property type="match status" value="1"/>
</dbReference>
<accession>A0A137PC51</accession>
<keyword evidence="3 6" id="KW-0378">Hydrolase</keyword>
<dbReference type="STRING" id="796925.A0A137PC51"/>
<evidence type="ECO:0000256" key="1">
    <source>
        <dbReference type="ARBA" id="ARBA00001947"/>
    </source>
</evidence>
<gene>
    <name evidence="6" type="ORF">CONCODRAFT_68874</name>
</gene>
<evidence type="ECO:0000256" key="3">
    <source>
        <dbReference type="ARBA" id="ARBA00022801"/>
    </source>
</evidence>
<evidence type="ECO:0000256" key="4">
    <source>
        <dbReference type="ARBA" id="ARBA00022833"/>
    </source>
</evidence>
<evidence type="ECO:0000313" key="6">
    <source>
        <dbReference type="EMBL" id="KXN72584.1"/>
    </source>
</evidence>
<dbReference type="PANTHER" id="PTHR46233:SF3">
    <property type="entry name" value="HYDROXYACYLGLUTATHIONE HYDROLASE GLOC"/>
    <property type="match status" value="1"/>
</dbReference>
<feature type="domain" description="Metallo-beta-lactamase" evidence="5">
    <location>
        <begin position="5"/>
        <end position="115"/>
    </location>
</feature>
<proteinExistence type="predicted"/>
<evidence type="ECO:0000313" key="7">
    <source>
        <dbReference type="Proteomes" id="UP000070444"/>
    </source>
</evidence>
<keyword evidence="4" id="KW-0862">Zinc</keyword>
<keyword evidence="2" id="KW-0479">Metal-binding</keyword>
<dbReference type="Proteomes" id="UP000070444">
    <property type="component" value="Unassembled WGS sequence"/>
</dbReference>
<protein>
    <submittedName>
        <fullName evidence="6">Metallo-hydrolase/oxidoreductase</fullName>
    </submittedName>
</protein>